<accession>A0AAV8TCF8</accession>
<gene>
    <name evidence="2" type="ORF">K2173_006142</name>
</gene>
<name>A0AAV8TCF8_9ROSI</name>
<evidence type="ECO:0000256" key="1">
    <source>
        <dbReference type="SAM" id="MobiDB-lite"/>
    </source>
</evidence>
<dbReference type="AlphaFoldDB" id="A0AAV8TCF8"/>
<evidence type="ECO:0000313" key="3">
    <source>
        <dbReference type="Proteomes" id="UP001159364"/>
    </source>
</evidence>
<dbReference type="Proteomes" id="UP001159364">
    <property type="component" value="Linkage Group LG05"/>
</dbReference>
<comment type="caution">
    <text evidence="2">The sequence shown here is derived from an EMBL/GenBank/DDBJ whole genome shotgun (WGS) entry which is preliminary data.</text>
</comment>
<keyword evidence="3" id="KW-1185">Reference proteome</keyword>
<reference evidence="2 3" key="1">
    <citation type="submission" date="2021-09" db="EMBL/GenBank/DDBJ databases">
        <title>Genomic insights and catalytic innovation underlie evolution of tropane alkaloids biosynthesis.</title>
        <authorList>
            <person name="Wang Y.-J."/>
            <person name="Tian T."/>
            <person name="Huang J.-P."/>
            <person name="Huang S.-X."/>
        </authorList>
    </citation>
    <scope>NUCLEOTIDE SEQUENCE [LARGE SCALE GENOMIC DNA]</scope>
    <source>
        <strain evidence="2">KIB-2018</strain>
        <tissue evidence="2">Leaf</tissue>
    </source>
</reference>
<dbReference type="EMBL" id="JAIWQS010000005">
    <property type="protein sequence ID" value="KAJ8764402.1"/>
    <property type="molecule type" value="Genomic_DNA"/>
</dbReference>
<protein>
    <submittedName>
        <fullName evidence="2">Uncharacterized protein</fullName>
    </submittedName>
</protein>
<sequence>MPTTLKGENGDDLEATSSPSTSSTAEGKEAAKQFTSNGGKLLLSVKHEEEKYG</sequence>
<feature type="region of interest" description="Disordered" evidence="1">
    <location>
        <begin position="1"/>
        <end position="53"/>
    </location>
</feature>
<proteinExistence type="predicted"/>
<organism evidence="2 3">
    <name type="scientific">Erythroxylum novogranatense</name>
    <dbReference type="NCBI Taxonomy" id="1862640"/>
    <lineage>
        <taxon>Eukaryota</taxon>
        <taxon>Viridiplantae</taxon>
        <taxon>Streptophyta</taxon>
        <taxon>Embryophyta</taxon>
        <taxon>Tracheophyta</taxon>
        <taxon>Spermatophyta</taxon>
        <taxon>Magnoliopsida</taxon>
        <taxon>eudicotyledons</taxon>
        <taxon>Gunneridae</taxon>
        <taxon>Pentapetalae</taxon>
        <taxon>rosids</taxon>
        <taxon>fabids</taxon>
        <taxon>Malpighiales</taxon>
        <taxon>Erythroxylaceae</taxon>
        <taxon>Erythroxylum</taxon>
    </lineage>
</organism>
<evidence type="ECO:0000313" key="2">
    <source>
        <dbReference type="EMBL" id="KAJ8764402.1"/>
    </source>
</evidence>